<accession>A0A5J6LIR4</accession>
<dbReference type="InterPro" id="IPR011005">
    <property type="entry name" value="Dihydropteroate_synth-like_sf"/>
</dbReference>
<dbReference type="GO" id="GO:0046872">
    <property type="term" value="F:metal ion binding"/>
    <property type="evidence" value="ECO:0007669"/>
    <property type="project" value="UniProtKB-KW"/>
</dbReference>
<organism evidence="10 11">
    <name type="scientific">Nitrincola iocasae</name>
    <dbReference type="NCBI Taxonomy" id="2614693"/>
    <lineage>
        <taxon>Bacteria</taxon>
        <taxon>Pseudomonadati</taxon>
        <taxon>Pseudomonadota</taxon>
        <taxon>Gammaproteobacteria</taxon>
        <taxon>Oceanospirillales</taxon>
        <taxon>Oceanospirillaceae</taxon>
        <taxon>Nitrincola</taxon>
    </lineage>
</organism>
<dbReference type="GO" id="GO:0046654">
    <property type="term" value="P:tetrahydrofolate biosynthetic process"/>
    <property type="evidence" value="ECO:0007669"/>
    <property type="project" value="TreeGrafter"/>
</dbReference>
<dbReference type="InterPro" id="IPR045031">
    <property type="entry name" value="DHP_synth-like"/>
</dbReference>
<evidence type="ECO:0000256" key="2">
    <source>
        <dbReference type="ARBA" id="ARBA00001946"/>
    </source>
</evidence>
<evidence type="ECO:0000256" key="5">
    <source>
        <dbReference type="ARBA" id="ARBA00022679"/>
    </source>
</evidence>
<dbReference type="GO" id="GO:0004156">
    <property type="term" value="F:dihydropteroate synthase activity"/>
    <property type="evidence" value="ECO:0007669"/>
    <property type="project" value="UniProtKB-EC"/>
</dbReference>
<dbReference type="CDD" id="cd00739">
    <property type="entry name" value="DHPS"/>
    <property type="match status" value="1"/>
</dbReference>
<dbReference type="PROSITE" id="PS50972">
    <property type="entry name" value="PTERIN_BINDING"/>
    <property type="match status" value="1"/>
</dbReference>
<keyword evidence="11" id="KW-1185">Reference proteome</keyword>
<dbReference type="GO" id="GO:0005829">
    <property type="term" value="C:cytosol"/>
    <property type="evidence" value="ECO:0007669"/>
    <property type="project" value="TreeGrafter"/>
</dbReference>
<evidence type="ECO:0000256" key="4">
    <source>
        <dbReference type="ARBA" id="ARBA00012458"/>
    </source>
</evidence>
<proteinExistence type="predicted"/>
<dbReference type="EC" id="2.5.1.15" evidence="4"/>
<dbReference type="InterPro" id="IPR000489">
    <property type="entry name" value="Pterin-binding_dom"/>
</dbReference>
<comment type="cofactor">
    <cofactor evidence="2">
        <name>Mg(2+)</name>
        <dbReference type="ChEBI" id="CHEBI:18420"/>
    </cofactor>
</comment>
<evidence type="ECO:0000256" key="6">
    <source>
        <dbReference type="ARBA" id="ARBA00022723"/>
    </source>
</evidence>
<dbReference type="PANTHER" id="PTHR20941">
    <property type="entry name" value="FOLATE SYNTHESIS PROTEINS"/>
    <property type="match status" value="1"/>
</dbReference>
<dbReference type="Pfam" id="PF00809">
    <property type="entry name" value="Pterin_bind"/>
    <property type="match status" value="1"/>
</dbReference>
<evidence type="ECO:0000256" key="8">
    <source>
        <dbReference type="ARBA" id="ARBA00022909"/>
    </source>
</evidence>
<dbReference type="AlphaFoldDB" id="A0A5J6LIR4"/>
<dbReference type="PANTHER" id="PTHR20941:SF1">
    <property type="entry name" value="FOLIC ACID SYNTHESIS PROTEIN FOL1"/>
    <property type="match status" value="1"/>
</dbReference>
<evidence type="ECO:0000259" key="9">
    <source>
        <dbReference type="PROSITE" id="PS50972"/>
    </source>
</evidence>
<dbReference type="Gene3D" id="3.20.20.20">
    <property type="entry name" value="Dihydropteroate synthase-like"/>
    <property type="match status" value="1"/>
</dbReference>
<keyword evidence="5 10" id="KW-0808">Transferase</keyword>
<protein>
    <recommendedName>
        <fullName evidence="4">dihydropteroate synthase</fullName>
        <ecNumber evidence="4">2.5.1.15</ecNumber>
    </recommendedName>
</protein>
<sequence>MGVLNVTPDSFSDGGKYYRQSQLSIDVVLRQAESMLLSGAGVLDVGGESTRPGAAPVTVAEEMDRVLPVIEQLNQQFDVVISLDSSQPQVIEAASKLGLGLINDVRSLSLPGALEVAAKAELPVCLMHMQGESPATMQLKPEYDNVVKDVLGFLQQQVTRCLDAGIAADQILLDPGFGFGKSLRHNLTLLNRLDQIVDLGFPVLSGTSRKTMLGQITGRDVGQRLAGSLATALLAAQKGAALIRVHDVAETVDALNVLEAVCQESWEI</sequence>
<feature type="domain" description="Pterin-binding" evidence="9">
    <location>
        <begin position="1"/>
        <end position="256"/>
    </location>
</feature>
<comment type="pathway">
    <text evidence="3">Cofactor biosynthesis; tetrahydrofolate biosynthesis; 7,8-dihydrofolate from 2-amino-4-hydroxy-6-hydroxymethyl-7,8-dihydropteridine diphosphate and 4-aminobenzoate: step 1/2.</text>
</comment>
<keyword evidence="8" id="KW-0289">Folate biosynthesis</keyword>
<dbReference type="PROSITE" id="PS00793">
    <property type="entry name" value="DHPS_2"/>
    <property type="match status" value="1"/>
</dbReference>
<dbReference type="Proteomes" id="UP000325606">
    <property type="component" value="Chromosome"/>
</dbReference>
<evidence type="ECO:0000313" key="11">
    <source>
        <dbReference type="Proteomes" id="UP000325606"/>
    </source>
</evidence>
<reference evidence="10 11" key="1">
    <citation type="submission" date="2019-09" db="EMBL/GenBank/DDBJ databases">
        <title>Nitrincola iocasae sp. nov., a bacterium isolated from the sediment collected at a cold seep field in South China Sea.</title>
        <authorList>
            <person name="Zhang H."/>
            <person name="Wang H."/>
            <person name="Li C."/>
        </authorList>
    </citation>
    <scope>NUCLEOTIDE SEQUENCE [LARGE SCALE GENOMIC DNA]</scope>
    <source>
        <strain evidence="10 11">KXZD1103</strain>
    </source>
</reference>
<dbReference type="KEGG" id="nik:F5I99_02750"/>
<dbReference type="GO" id="GO:0046656">
    <property type="term" value="P:folic acid biosynthetic process"/>
    <property type="evidence" value="ECO:0007669"/>
    <property type="project" value="UniProtKB-KW"/>
</dbReference>
<keyword evidence="7" id="KW-0460">Magnesium</keyword>
<evidence type="ECO:0000256" key="1">
    <source>
        <dbReference type="ARBA" id="ARBA00000012"/>
    </source>
</evidence>
<comment type="catalytic activity">
    <reaction evidence="1">
        <text>(7,8-dihydropterin-6-yl)methyl diphosphate + 4-aminobenzoate = 7,8-dihydropteroate + diphosphate</text>
        <dbReference type="Rhea" id="RHEA:19949"/>
        <dbReference type="ChEBI" id="CHEBI:17836"/>
        <dbReference type="ChEBI" id="CHEBI:17839"/>
        <dbReference type="ChEBI" id="CHEBI:33019"/>
        <dbReference type="ChEBI" id="CHEBI:72950"/>
        <dbReference type="EC" id="2.5.1.15"/>
    </reaction>
</comment>
<evidence type="ECO:0000313" key="10">
    <source>
        <dbReference type="EMBL" id="QEW08467.1"/>
    </source>
</evidence>
<dbReference type="EMBL" id="CP044222">
    <property type="protein sequence ID" value="QEW08467.1"/>
    <property type="molecule type" value="Genomic_DNA"/>
</dbReference>
<gene>
    <name evidence="10" type="primary">folP</name>
    <name evidence="10" type="ORF">F5I99_02750</name>
</gene>
<dbReference type="SUPFAM" id="SSF51717">
    <property type="entry name" value="Dihydropteroate synthetase-like"/>
    <property type="match status" value="1"/>
</dbReference>
<evidence type="ECO:0000256" key="7">
    <source>
        <dbReference type="ARBA" id="ARBA00022842"/>
    </source>
</evidence>
<evidence type="ECO:0000256" key="3">
    <source>
        <dbReference type="ARBA" id="ARBA00004763"/>
    </source>
</evidence>
<dbReference type="NCBIfam" id="TIGR01496">
    <property type="entry name" value="DHPS"/>
    <property type="match status" value="1"/>
</dbReference>
<keyword evidence="6" id="KW-0479">Metal-binding</keyword>
<name>A0A5J6LIR4_9GAMM</name>
<dbReference type="InterPro" id="IPR006390">
    <property type="entry name" value="DHP_synth_dom"/>
</dbReference>